<gene>
    <name evidence="1" type="ORF">SAMN05216288_4234</name>
</gene>
<keyword evidence="2" id="KW-1185">Reference proteome</keyword>
<dbReference type="RefSeq" id="WP_073267441.1">
    <property type="nucleotide sequence ID" value="NZ_FRBQ01000008.1"/>
</dbReference>
<name>A0A1M7LE22_9GAMM</name>
<dbReference type="InterPro" id="IPR036116">
    <property type="entry name" value="FN3_sf"/>
</dbReference>
<proteinExistence type="predicted"/>
<dbReference type="AlphaFoldDB" id="A0A1M7LE22"/>
<evidence type="ECO:0008006" key="3">
    <source>
        <dbReference type="Google" id="ProtNLM"/>
    </source>
</evidence>
<protein>
    <recommendedName>
        <fullName evidence="3">Fibronectin type-III domain-containing protein</fullName>
    </recommendedName>
</protein>
<dbReference type="EMBL" id="FRBQ01000008">
    <property type="protein sequence ID" value="SHM76273.1"/>
    <property type="molecule type" value="Genomic_DNA"/>
</dbReference>
<evidence type="ECO:0000313" key="2">
    <source>
        <dbReference type="Proteomes" id="UP000184305"/>
    </source>
</evidence>
<accession>A0A1M7LE22</accession>
<reference evidence="2" key="1">
    <citation type="submission" date="2016-11" db="EMBL/GenBank/DDBJ databases">
        <authorList>
            <person name="Varghese N."/>
            <person name="Submissions S."/>
        </authorList>
    </citation>
    <scope>NUCLEOTIDE SEQUENCE [LARGE SCALE GENOMIC DNA]</scope>
    <source>
        <strain evidence="2">CECT 8089</strain>
    </source>
</reference>
<dbReference type="STRING" id="1220495.SAMN05216288_4234"/>
<dbReference type="SUPFAM" id="SSF49265">
    <property type="entry name" value="Fibronectin type III"/>
    <property type="match status" value="1"/>
</dbReference>
<sequence>MTAHRPLVIVGGQVAQLPHGDTLDVPSAGAEDRIAAIYSGQMGGSSIEKSSLGVAFHADAQALLPALTTTVAAAPRDPVFVPTNWATWGLAEGSPISASGTAAGAQLVAGVGGSVQLTTGSTAAGSVIARFFQDALLTVPFDKVTAVRMTADFSIQALSVAAQRFRTLVGAYLGDALSLEVTCLDTVNSGAFTLAWQVKKSATETDSGSISTGLLPTAGVNYTVDIEASFTTTGGSFIARIRNQSTGVETTTTQAIPPLVYGIGAPALWQVSIAKSVGTTARTLRLNRARGYVLHAALPSSVVAPSAPQNLRTLGGGTANQINAAWDSGGGGALEVYEVWHRAGTTGAFALRGTTSRHSLLFDISTSVANHFVYVVARNSAGSAQSATMQVTVA</sequence>
<organism evidence="1 2">
    <name type="scientific">Phytopseudomonas punonensis</name>
    <dbReference type="NCBI Taxonomy" id="1220495"/>
    <lineage>
        <taxon>Bacteria</taxon>
        <taxon>Pseudomonadati</taxon>
        <taxon>Pseudomonadota</taxon>
        <taxon>Gammaproteobacteria</taxon>
        <taxon>Pseudomonadales</taxon>
        <taxon>Pseudomonadaceae</taxon>
        <taxon>Phytopseudomonas</taxon>
    </lineage>
</organism>
<dbReference type="Proteomes" id="UP000184305">
    <property type="component" value="Unassembled WGS sequence"/>
</dbReference>
<evidence type="ECO:0000313" key="1">
    <source>
        <dbReference type="EMBL" id="SHM76273.1"/>
    </source>
</evidence>